<proteinExistence type="inferred from homology"/>
<comment type="caution">
    <text evidence="6">The sequence shown here is derived from an EMBL/GenBank/DDBJ whole genome shotgun (WGS) entry which is preliminary data.</text>
</comment>
<evidence type="ECO:0000256" key="1">
    <source>
        <dbReference type="ARBA" id="ARBA00004418"/>
    </source>
</evidence>
<accession>A0ABV8RX24</accession>
<dbReference type="SMART" id="SM00858">
    <property type="entry name" value="SAF"/>
    <property type="match status" value="1"/>
</dbReference>
<feature type="domain" description="SAF" evidence="5">
    <location>
        <begin position="111"/>
        <end position="172"/>
    </location>
</feature>
<keyword evidence="2 4" id="KW-0732">Signal</keyword>
<dbReference type="Gene3D" id="3.90.1210.10">
    <property type="entry name" value="Antifreeze-like/N-acetylneuraminic acid synthase C-terminal domain"/>
    <property type="match status" value="1"/>
</dbReference>
<dbReference type="RefSeq" id="WP_376812499.1">
    <property type="nucleotide sequence ID" value="NZ_JBHSDY010000004.1"/>
</dbReference>
<keyword evidence="4" id="KW-1005">Bacterial flagellum biogenesis</keyword>
<protein>
    <recommendedName>
        <fullName evidence="4">Flagella basal body P-ring formation protein FlgA</fullName>
    </recommendedName>
</protein>
<comment type="subcellular location">
    <subcellularLocation>
        <location evidence="1 4">Periplasm</location>
    </subcellularLocation>
</comment>
<dbReference type="PANTHER" id="PTHR36307:SF1">
    <property type="entry name" value="FLAGELLA BASAL BODY P-RING FORMATION PROTEIN FLGA"/>
    <property type="match status" value="1"/>
</dbReference>
<name>A0ABV8RX24_9BURK</name>
<keyword evidence="7" id="KW-1185">Reference proteome</keyword>
<feature type="chain" id="PRO_5044985696" description="Flagella basal body P-ring formation protein FlgA" evidence="4">
    <location>
        <begin position="25"/>
        <end position="234"/>
    </location>
</feature>
<sequence>MRASRFLLLLPLLLPAALPGPARAQAARPALQDPAALVAQAEVLLKEQAATWPGRAVIHVDAPRIVNQAACAQMEASLSGSGLQPRTPVTIRCLAPQPWTIYLQASVQIQGTYYVANRLIQRDEALSLDDLDTREGDLLRNRRLIGDPARIVGWIATRRIRAGGAIESGALRDPNAIERGQQVRTVARGVGFVASSEGQALESGGPGARIQVRTPGGQIITGTVIDAHTVQVMM</sequence>
<feature type="signal peptide" evidence="4">
    <location>
        <begin position="1"/>
        <end position="24"/>
    </location>
</feature>
<dbReference type="Gene3D" id="2.30.30.760">
    <property type="match status" value="1"/>
</dbReference>
<organism evidence="6 7">
    <name type="scientific">Castellaniella hirudinis</name>
    <dbReference type="NCBI Taxonomy" id="1144617"/>
    <lineage>
        <taxon>Bacteria</taxon>
        <taxon>Pseudomonadati</taxon>
        <taxon>Pseudomonadota</taxon>
        <taxon>Betaproteobacteria</taxon>
        <taxon>Burkholderiales</taxon>
        <taxon>Alcaligenaceae</taxon>
        <taxon>Castellaniella</taxon>
    </lineage>
</organism>
<dbReference type="CDD" id="cd11614">
    <property type="entry name" value="SAF_CpaB_FlgA_like"/>
    <property type="match status" value="1"/>
</dbReference>
<evidence type="ECO:0000256" key="4">
    <source>
        <dbReference type="RuleBase" id="RU362063"/>
    </source>
</evidence>
<dbReference type="InterPro" id="IPR013974">
    <property type="entry name" value="SAF"/>
</dbReference>
<comment type="function">
    <text evidence="4">Involved in the assembly process of the P-ring formation. It may associate with FlgF on the rod constituting a structure essential for the P-ring assembly or may act as a modulator protein for the P-ring assembly.</text>
</comment>
<evidence type="ECO:0000313" key="7">
    <source>
        <dbReference type="Proteomes" id="UP001595756"/>
    </source>
</evidence>
<dbReference type="Proteomes" id="UP001595756">
    <property type="component" value="Unassembled WGS sequence"/>
</dbReference>
<keyword evidence="6" id="KW-0966">Cell projection</keyword>
<gene>
    <name evidence="6" type="primary">flgA</name>
    <name evidence="6" type="ORF">ACFO0J_07765</name>
</gene>
<dbReference type="PANTHER" id="PTHR36307">
    <property type="entry name" value="FLAGELLA BASAL BODY P-RING FORMATION PROTEIN FLGA"/>
    <property type="match status" value="1"/>
</dbReference>
<reference evidence="7" key="1">
    <citation type="journal article" date="2019" name="Int. J. Syst. Evol. Microbiol.">
        <title>The Global Catalogue of Microorganisms (GCM) 10K type strain sequencing project: providing services to taxonomists for standard genome sequencing and annotation.</title>
        <authorList>
            <consortium name="The Broad Institute Genomics Platform"/>
            <consortium name="The Broad Institute Genome Sequencing Center for Infectious Disease"/>
            <person name="Wu L."/>
            <person name="Ma J."/>
        </authorList>
    </citation>
    <scope>NUCLEOTIDE SEQUENCE [LARGE SCALE GENOMIC DNA]</scope>
    <source>
        <strain evidence="7">CGMCC 1.19029</strain>
    </source>
</reference>
<dbReference type="Pfam" id="PF13144">
    <property type="entry name" value="ChapFlgA"/>
    <property type="match status" value="1"/>
</dbReference>
<dbReference type="NCBIfam" id="TIGR03170">
    <property type="entry name" value="flgA_cterm"/>
    <property type="match status" value="1"/>
</dbReference>
<evidence type="ECO:0000256" key="2">
    <source>
        <dbReference type="ARBA" id="ARBA00022729"/>
    </source>
</evidence>
<evidence type="ECO:0000259" key="5">
    <source>
        <dbReference type="SMART" id="SM00858"/>
    </source>
</evidence>
<evidence type="ECO:0000256" key="3">
    <source>
        <dbReference type="ARBA" id="ARBA00022764"/>
    </source>
</evidence>
<comment type="similarity">
    <text evidence="4">Belongs to the FlgA family.</text>
</comment>
<keyword evidence="6" id="KW-0969">Cilium</keyword>
<evidence type="ECO:0000313" key="6">
    <source>
        <dbReference type="EMBL" id="MFC4297936.1"/>
    </source>
</evidence>
<dbReference type="InterPro" id="IPR017585">
    <property type="entry name" value="SAF_FlgA"/>
</dbReference>
<keyword evidence="3 4" id="KW-0574">Periplasm</keyword>
<keyword evidence="6" id="KW-0282">Flagellum</keyword>
<dbReference type="InterPro" id="IPR039246">
    <property type="entry name" value="Flagellar_FlgA"/>
</dbReference>
<dbReference type="EMBL" id="JBHSDY010000004">
    <property type="protein sequence ID" value="MFC4297936.1"/>
    <property type="molecule type" value="Genomic_DNA"/>
</dbReference>